<dbReference type="EMBL" id="FNDT01000022">
    <property type="protein sequence ID" value="SDI75901.1"/>
    <property type="molecule type" value="Genomic_DNA"/>
</dbReference>
<reference evidence="1 2" key="1">
    <citation type="submission" date="2016-10" db="EMBL/GenBank/DDBJ databases">
        <authorList>
            <person name="de Groot N.N."/>
        </authorList>
    </citation>
    <scope>NUCLEOTIDE SEQUENCE [LARGE SCALE GENOMIC DNA]</scope>
    <source>
        <strain evidence="1 2">NP_1H</strain>
    </source>
</reference>
<accession>A0A1G8N6I0</accession>
<keyword evidence="2" id="KW-1185">Reference proteome</keyword>
<organism evidence="1 2">
    <name type="scientific">Arthrobacter subterraneus</name>
    <dbReference type="NCBI Taxonomy" id="335973"/>
    <lineage>
        <taxon>Bacteria</taxon>
        <taxon>Bacillati</taxon>
        <taxon>Actinomycetota</taxon>
        <taxon>Actinomycetes</taxon>
        <taxon>Micrococcales</taxon>
        <taxon>Micrococcaceae</taxon>
        <taxon>Arthrobacter</taxon>
    </lineage>
</organism>
<gene>
    <name evidence="1" type="ORF">SAMN04488693_12217</name>
</gene>
<dbReference type="Proteomes" id="UP000199258">
    <property type="component" value="Unassembled WGS sequence"/>
</dbReference>
<sequence length="137" mass="14305">MYMSARRPALILFGGVLGVILLVLLLLSSMGDPPPDPSTAPLEVVANSPDDGRCLLNREDVAAGVHEVAVITESSGATVVLRDEAGQTVFQSEDPQVPPADEEPEATGVELVEGQYTALCQYPDGTTGETPLTVTAD</sequence>
<protein>
    <submittedName>
        <fullName evidence="1">Uncharacterized protein</fullName>
    </submittedName>
</protein>
<evidence type="ECO:0000313" key="2">
    <source>
        <dbReference type="Proteomes" id="UP000199258"/>
    </source>
</evidence>
<evidence type="ECO:0000313" key="1">
    <source>
        <dbReference type="EMBL" id="SDI75901.1"/>
    </source>
</evidence>
<dbReference type="AlphaFoldDB" id="A0A1G8N6I0"/>
<name>A0A1G8N6I0_9MICC</name>
<proteinExistence type="predicted"/>